<keyword evidence="1" id="KW-0472">Membrane</keyword>
<protein>
    <recommendedName>
        <fullName evidence="4">G protein-coupled receptor</fullName>
    </recommendedName>
</protein>
<proteinExistence type="predicted"/>
<accession>A0AAV5VYU0</accession>
<keyword evidence="1" id="KW-1133">Transmembrane helix</keyword>
<organism evidence="2 3">
    <name type="scientific">Pristionchus fissidentatus</name>
    <dbReference type="NCBI Taxonomy" id="1538716"/>
    <lineage>
        <taxon>Eukaryota</taxon>
        <taxon>Metazoa</taxon>
        <taxon>Ecdysozoa</taxon>
        <taxon>Nematoda</taxon>
        <taxon>Chromadorea</taxon>
        <taxon>Rhabditida</taxon>
        <taxon>Rhabditina</taxon>
        <taxon>Diplogasteromorpha</taxon>
        <taxon>Diplogasteroidea</taxon>
        <taxon>Neodiplogasteridae</taxon>
        <taxon>Pristionchus</taxon>
    </lineage>
</organism>
<dbReference type="PANTHER" id="PTHR47521:SF7">
    <property type="entry name" value="SERPENTINE RECEPTOR CLASS EPSILON-6"/>
    <property type="match status" value="1"/>
</dbReference>
<comment type="caution">
    <text evidence="2">The sequence shown here is derived from an EMBL/GenBank/DDBJ whole genome shotgun (WGS) entry which is preliminary data.</text>
</comment>
<feature type="transmembrane region" description="Helical" evidence="1">
    <location>
        <begin position="37"/>
        <end position="60"/>
    </location>
</feature>
<keyword evidence="1" id="KW-0812">Transmembrane</keyword>
<evidence type="ECO:0000256" key="1">
    <source>
        <dbReference type="SAM" id="Phobius"/>
    </source>
</evidence>
<dbReference type="Proteomes" id="UP001432322">
    <property type="component" value="Unassembled WGS sequence"/>
</dbReference>
<evidence type="ECO:0000313" key="3">
    <source>
        <dbReference type="Proteomes" id="UP001432322"/>
    </source>
</evidence>
<keyword evidence="3" id="KW-1185">Reference proteome</keyword>
<feature type="non-terminal residue" evidence="2">
    <location>
        <position position="137"/>
    </location>
</feature>
<feature type="transmembrane region" description="Helical" evidence="1">
    <location>
        <begin position="72"/>
        <end position="90"/>
    </location>
</feature>
<reference evidence="2" key="1">
    <citation type="submission" date="2023-10" db="EMBL/GenBank/DDBJ databases">
        <title>Genome assembly of Pristionchus species.</title>
        <authorList>
            <person name="Yoshida K."/>
            <person name="Sommer R.J."/>
        </authorList>
    </citation>
    <scope>NUCLEOTIDE SEQUENCE</scope>
    <source>
        <strain evidence="2">RS5133</strain>
    </source>
</reference>
<dbReference type="PANTHER" id="PTHR47521">
    <property type="entry name" value="SERPENTINE RECEPTOR, CLASS E (EPSILON)-RELATED"/>
    <property type="match status" value="1"/>
</dbReference>
<name>A0AAV5VYU0_9BILA</name>
<gene>
    <name evidence="2" type="ORF">PFISCL1PPCAC_14181</name>
</gene>
<dbReference type="AlphaFoldDB" id="A0AAV5VYU0"/>
<dbReference type="EMBL" id="BTSY01000004">
    <property type="protein sequence ID" value="GMT22884.1"/>
    <property type="molecule type" value="Genomic_DNA"/>
</dbReference>
<dbReference type="InterPro" id="IPR052860">
    <property type="entry name" value="NRL-GPCR1"/>
</dbReference>
<evidence type="ECO:0000313" key="2">
    <source>
        <dbReference type="EMBL" id="GMT22884.1"/>
    </source>
</evidence>
<evidence type="ECO:0008006" key="4">
    <source>
        <dbReference type="Google" id="ProtNLM"/>
    </source>
</evidence>
<sequence length="137" mass="15793">MVIICFVRSSHRYNGIFSKSSLSTRYQIKEVIALTRVLIPICCSSLVLKFAVLILAYLAFTHELLIDRLFTIIRFCCTTTAIVEPILLLCRHRLLQKRVRILFGFEIKEVSPKIERDPVAVADVYFEVFNQGINKGR</sequence>